<feature type="transmembrane region" description="Helical" evidence="1">
    <location>
        <begin position="88"/>
        <end position="106"/>
    </location>
</feature>
<accession>A0A1A9KE69</accession>
<feature type="transmembrane region" description="Helical" evidence="1">
    <location>
        <begin position="64"/>
        <end position="82"/>
    </location>
</feature>
<evidence type="ECO:0000256" key="1">
    <source>
        <dbReference type="SAM" id="Phobius"/>
    </source>
</evidence>
<evidence type="ECO:0000313" key="2">
    <source>
        <dbReference type="EMBL" id="ANI16116.1"/>
    </source>
</evidence>
<dbReference type="InterPro" id="IPR021762">
    <property type="entry name" value="DUF3325"/>
</dbReference>
<dbReference type="Proteomes" id="UP000077748">
    <property type="component" value="Chromosome"/>
</dbReference>
<organism evidence="2 3">
    <name type="scientific">Pseudomonas citronellolis</name>
    <dbReference type="NCBI Taxonomy" id="53408"/>
    <lineage>
        <taxon>Bacteria</taxon>
        <taxon>Pseudomonadati</taxon>
        <taxon>Pseudomonadota</taxon>
        <taxon>Gammaproteobacteria</taxon>
        <taxon>Pseudomonadales</taxon>
        <taxon>Pseudomonadaceae</taxon>
        <taxon>Pseudomonas</taxon>
    </lineage>
</organism>
<gene>
    <name evidence="2" type="ORF">A9C11_19965</name>
</gene>
<feature type="transmembrane region" description="Helical" evidence="1">
    <location>
        <begin position="42"/>
        <end position="59"/>
    </location>
</feature>
<dbReference type="EMBL" id="CP015878">
    <property type="protein sequence ID" value="ANI16116.1"/>
    <property type="molecule type" value="Genomic_DNA"/>
</dbReference>
<protein>
    <submittedName>
        <fullName evidence="2">Iron uptake protein</fullName>
    </submittedName>
</protein>
<sequence length="107" mass="11207">MLLVFGLNLLAMTAVCLGLARHHRELFGRAPSEARVRLLRGVALVDGGLALAYCIHLLGIELGLVYWACLLMLATTTLVALLAWLPRLALPAAAGVPLVGGVLAVLG</sequence>
<reference evidence="2 3" key="1">
    <citation type="submission" date="2016-05" db="EMBL/GenBank/DDBJ databases">
        <title>Genome Sequence of Pseudomonas citronellolis Strain SJTE-3, an Estrogens and Persistent Organic Pollutants degradation strain.</title>
        <authorList>
            <person name="Liang R."/>
        </authorList>
    </citation>
    <scope>NUCLEOTIDE SEQUENCE [LARGE SCALE GENOMIC DNA]</scope>
    <source>
        <strain evidence="2 3">SJTE-3</strain>
    </source>
</reference>
<keyword evidence="1" id="KW-0812">Transmembrane</keyword>
<keyword evidence="1" id="KW-1133">Transmembrane helix</keyword>
<name>A0A1A9KE69_9PSED</name>
<proteinExistence type="predicted"/>
<evidence type="ECO:0000313" key="3">
    <source>
        <dbReference type="Proteomes" id="UP000077748"/>
    </source>
</evidence>
<dbReference type="RefSeq" id="WP_064583669.1">
    <property type="nucleotide sequence ID" value="NZ_CP015878.1"/>
</dbReference>
<dbReference type="Pfam" id="PF11804">
    <property type="entry name" value="DUF3325"/>
    <property type="match status" value="1"/>
</dbReference>
<dbReference type="AlphaFoldDB" id="A0A1A9KE69"/>
<keyword evidence="1" id="KW-0472">Membrane</keyword>